<dbReference type="InterPro" id="IPR027417">
    <property type="entry name" value="P-loop_NTPase"/>
</dbReference>
<evidence type="ECO:0000313" key="3">
    <source>
        <dbReference type="EMBL" id="RDK88590.1"/>
    </source>
</evidence>
<accession>A0A370QKK5</accession>
<dbReference type="Pfam" id="PF04851">
    <property type="entry name" value="ResIII"/>
    <property type="match status" value="1"/>
</dbReference>
<gene>
    <name evidence="3" type="ORF">C8D94_101464</name>
</gene>
<dbReference type="Gene3D" id="3.40.50.300">
    <property type="entry name" value="P-loop containing nucleotide triphosphate hydrolases"/>
    <property type="match status" value="2"/>
</dbReference>
<feature type="transmembrane region" description="Helical" evidence="1">
    <location>
        <begin position="674"/>
        <end position="695"/>
    </location>
</feature>
<dbReference type="InterPro" id="IPR050742">
    <property type="entry name" value="Helicase_Restrict-Modif_Enz"/>
</dbReference>
<keyword evidence="1" id="KW-1133">Transmembrane helix</keyword>
<comment type="caution">
    <text evidence="3">The sequence shown here is derived from an EMBL/GenBank/DDBJ whole genome shotgun (WGS) entry which is preliminary data.</text>
</comment>
<dbReference type="PROSITE" id="PS51192">
    <property type="entry name" value="HELICASE_ATP_BIND_1"/>
    <property type="match status" value="1"/>
</dbReference>
<reference evidence="3 4" key="1">
    <citation type="submission" date="2018-07" db="EMBL/GenBank/DDBJ databases">
        <title>Genomic Encyclopedia of Type Strains, Phase IV (KMG-IV): sequencing the most valuable type-strain genomes for metagenomic binning, comparative biology and taxonomic classification.</title>
        <authorList>
            <person name="Goeker M."/>
        </authorList>
    </citation>
    <scope>NUCLEOTIDE SEQUENCE [LARGE SCALE GENOMIC DNA]</scope>
    <source>
        <strain evidence="3 4">DSM 101478</strain>
    </source>
</reference>
<dbReference type="SUPFAM" id="SSF52540">
    <property type="entry name" value="P-loop containing nucleoside triphosphate hydrolases"/>
    <property type="match status" value="1"/>
</dbReference>
<dbReference type="GO" id="GO:0016787">
    <property type="term" value="F:hydrolase activity"/>
    <property type="evidence" value="ECO:0007669"/>
    <property type="project" value="InterPro"/>
</dbReference>
<sequence length="864" mass="98969">MEEFDTHLEDDHLHVVAPPGSGKTVLGLEMVQRLDKKTLILAPTLTIRNQWYERMLECFVKDRNCIETSFSIKKPATLTFSTYQSLHSLFKNDLEYSSEKLLKFFQEAEIGTLVLDEAHHLKNEWWKPLFNLKKLQDCTLIALTATPPYDSEKNELKKYFDLCGPIDMEIGVPELVREGNLCPHQDYIHFSEPDAEQIQYIITYRENLMRFVETLKANKDFIAFIQKHPFYAETEAHLEEIYKNPERFSALLIYLNAAGATIPKTKVEFLGIKAEKVQFPSLSYEWVEALLTPFLIEEREYYEADEALLLHIEKQLRKIGAFDLKRINLTGEKSLYRKLAQSPSKLKSIVEIVKAESQNLQRGLRMVVLSDYIRKEFLEVQHNQSVSEINKLGVVPIFQFVRNAIKNDVDFPLRREKLGVLTGSLIILHNSVIDELSTLISAENFIQEILWETEFVIIKPNVQGSKKMVAAMTQLFETGHIEVLIGTKSLLGEGWDAPAINTLVLASFVGSFVMSNQMRGRAIRVHSLQPSKVANIWHIACVDPTSETGGADLELLYRRFGAFCGISLQGEPYIENGADRLKLLPETKKDVPLLNQKMMALATKRGEVMQRWKKAIGDGDVLVRELKVNYEKPQTHGQLKKLYFKDALRFLILELSAIFTVLLPELFFKNLTTLLAKGVLFFIYALVLGFAMILLPKTVKVVTLYLKYGRRDKELIKIAHALKTAMVAKGMILEAEQKVSIKVDAFEDGSLSCYLLGASAKEGILFVTYLQEIINPIENPRYIIAQSNWVRKKLGFSNYYSVPKVFGERKADAMVFYKAWKRYNGVAQFIFTRNTKGRKLLLKARFHSYQDTEKVTSRGALIWK</sequence>
<dbReference type="PANTHER" id="PTHR47396">
    <property type="entry name" value="TYPE I RESTRICTION ENZYME ECOKI R PROTEIN"/>
    <property type="match status" value="1"/>
</dbReference>
<name>A0A370QKK5_9FLAO</name>
<dbReference type="CDD" id="cd18785">
    <property type="entry name" value="SF2_C"/>
    <property type="match status" value="1"/>
</dbReference>
<proteinExistence type="predicted"/>
<dbReference type="GO" id="GO:0005524">
    <property type="term" value="F:ATP binding"/>
    <property type="evidence" value="ECO:0007669"/>
    <property type="project" value="InterPro"/>
</dbReference>
<protein>
    <submittedName>
        <fullName evidence="3">Type III restriction/modification enzyme restriction subunit</fullName>
    </submittedName>
</protein>
<feature type="domain" description="Helicase ATP-binding" evidence="2">
    <location>
        <begin position="4"/>
        <end position="165"/>
    </location>
</feature>
<dbReference type="GO" id="GO:0005829">
    <property type="term" value="C:cytosol"/>
    <property type="evidence" value="ECO:0007669"/>
    <property type="project" value="TreeGrafter"/>
</dbReference>
<evidence type="ECO:0000256" key="1">
    <source>
        <dbReference type="SAM" id="Phobius"/>
    </source>
</evidence>
<keyword evidence="4" id="KW-1185">Reference proteome</keyword>
<dbReference type="EMBL" id="QRAO01000001">
    <property type="protein sequence ID" value="RDK88590.1"/>
    <property type="molecule type" value="Genomic_DNA"/>
</dbReference>
<keyword evidence="1" id="KW-0812">Transmembrane</keyword>
<evidence type="ECO:0000313" key="4">
    <source>
        <dbReference type="Proteomes" id="UP000255317"/>
    </source>
</evidence>
<evidence type="ECO:0000259" key="2">
    <source>
        <dbReference type="PROSITE" id="PS51192"/>
    </source>
</evidence>
<feature type="transmembrane region" description="Helical" evidence="1">
    <location>
        <begin position="647"/>
        <end position="668"/>
    </location>
</feature>
<dbReference type="AlphaFoldDB" id="A0A370QKK5"/>
<dbReference type="InterPro" id="IPR006935">
    <property type="entry name" value="Helicase/UvrB_N"/>
</dbReference>
<dbReference type="Proteomes" id="UP000255317">
    <property type="component" value="Unassembled WGS sequence"/>
</dbReference>
<keyword evidence="1" id="KW-0472">Membrane</keyword>
<organism evidence="3 4">
    <name type="scientific">Marinirhabdus gelatinilytica</name>
    <dbReference type="NCBI Taxonomy" id="1703343"/>
    <lineage>
        <taxon>Bacteria</taxon>
        <taxon>Pseudomonadati</taxon>
        <taxon>Bacteroidota</taxon>
        <taxon>Flavobacteriia</taxon>
        <taxon>Flavobacteriales</taxon>
        <taxon>Flavobacteriaceae</taxon>
    </lineage>
</organism>
<dbReference type="InterPro" id="IPR014001">
    <property type="entry name" value="Helicase_ATP-bd"/>
</dbReference>
<dbReference type="SMART" id="SM00487">
    <property type="entry name" value="DEXDc"/>
    <property type="match status" value="1"/>
</dbReference>
<dbReference type="PANTHER" id="PTHR47396:SF1">
    <property type="entry name" value="ATP-DEPENDENT HELICASE IRC3-RELATED"/>
    <property type="match status" value="1"/>
</dbReference>
<dbReference type="GO" id="GO:0003677">
    <property type="term" value="F:DNA binding"/>
    <property type="evidence" value="ECO:0007669"/>
    <property type="project" value="InterPro"/>
</dbReference>